<dbReference type="RefSeq" id="WP_021298502.1">
    <property type="nucleotide sequence ID" value="NZ_AURB01000193.1"/>
</dbReference>
<dbReference type="STRING" id="1356854.N007_16840"/>
<protein>
    <submittedName>
        <fullName evidence="7">ABC transporter permease</fullName>
    </submittedName>
</protein>
<evidence type="ECO:0000256" key="6">
    <source>
        <dbReference type="ARBA" id="ARBA00023136"/>
    </source>
</evidence>
<proteinExistence type="predicted"/>
<dbReference type="OrthoDB" id="24153at2"/>
<comment type="subcellular location">
    <subcellularLocation>
        <location evidence="1">Cell membrane</location>
        <topology evidence="1">Multi-pass membrane protein</topology>
    </subcellularLocation>
</comment>
<accession>T0CQ18</accession>
<dbReference type="KEGG" id="aaco:K1I37_16225"/>
<dbReference type="PANTHER" id="PTHR43163:SF6">
    <property type="entry name" value="DIPEPTIDE TRANSPORT SYSTEM PERMEASE PROTEIN DPPB-RELATED"/>
    <property type="match status" value="1"/>
</dbReference>
<dbReference type="Gene3D" id="1.10.3720.10">
    <property type="entry name" value="MetI-like"/>
    <property type="match status" value="1"/>
</dbReference>
<keyword evidence="6" id="KW-0472">Membrane</keyword>
<dbReference type="GO" id="GO:0005886">
    <property type="term" value="C:plasma membrane"/>
    <property type="evidence" value="ECO:0007669"/>
    <property type="project" value="UniProtKB-SubCell"/>
</dbReference>
<evidence type="ECO:0000256" key="5">
    <source>
        <dbReference type="ARBA" id="ARBA00022989"/>
    </source>
</evidence>
<gene>
    <name evidence="7" type="ORF">K1I37_16225</name>
</gene>
<dbReference type="InterPro" id="IPR035906">
    <property type="entry name" value="MetI-like_sf"/>
</dbReference>
<dbReference type="GO" id="GO:0055085">
    <property type="term" value="P:transmembrane transport"/>
    <property type="evidence" value="ECO:0007669"/>
    <property type="project" value="InterPro"/>
</dbReference>
<evidence type="ECO:0000256" key="4">
    <source>
        <dbReference type="ARBA" id="ARBA00022692"/>
    </source>
</evidence>
<accession>A0A9E6ZEI5</accession>
<dbReference type="PANTHER" id="PTHR43163">
    <property type="entry name" value="DIPEPTIDE TRANSPORT SYSTEM PERMEASE PROTEIN DPPB-RELATED"/>
    <property type="match status" value="1"/>
</dbReference>
<dbReference type="SUPFAM" id="SSF161098">
    <property type="entry name" value="MetI-like"/>
    <property type="match status" value="1"/>
</dbReference>
<reference evidence="8" key="1">
    <citation type="journal article" date="2022" name="G3 (Bethesda)">
        <title>Unveiling the complete genome sequence of Alicyclobacillus acidoterrestris DSM 3922T, a taint-producing strain.</title>
        <authorList>
            <person name="Leonardo I.C."/>
            <person name="Barreto Crespo M.T."/>
            <person name="Gaspar F.B."/>
        </authorList>
    </citation>
    <scope>NUCLEOTIDE SEQUENCE [LARGE SCALE GENOMIC DNA]</scope>
    <source>
        <strain evidence="8">DSM 3922</strain>
    </source>
</reference>
<dbReference type="EMBL" id="CP080467">
    <property type="protein sequence ID" value="UNO48207.1"/>
    <property type="molecule type" value="Genomic_DNA"/>
</dbReference>
<organism evidence="7 8">
    <name type="scientific">Alicyclobacillus acidoterrestris (strain ATCC 49025 / DSM 3922 / CIP 106132 / NCIMB 13137 / GD3B)</name>
    <dbReference type="NCBI Taxonomy" id="1356854"/>
    <lineage>
        <taxon>Bacteria</taxon>
        <taxon>Bacillati</taxon>
        <taxon>Bacillota</taxon>
        <taxon>Bacilli</taxon>
        <taxon>Bacillales</taxon>
        <taxon>Alicyclobacillaceae</taxon>
        <taxon>Alicyclobacillus</taxon>
    </lineage>
</organism>
<dbReference type="PROSITE" id="PS50928">
    <property type="entry name" value="ABC_TM1"/>
    <property type="match status" value="1"/>
</dbReference>
<evidence type="ECO:0000313" key="8">
    <source>
        <dbReference type="Proteomes" id="UP000829401"/>
    </source>
</evidence>
<name>T0CQ18_ALIAG</name>
<keyword evidence="8" id="KW-1185">Reference proteome</keyword>
<keyword evidence="5" id="KW-1133">Transmembrane helix</keyword>
<keyword evidence="4" id="KW-0812">Transmembrane</keyword>
<evidence type="ECO:0000256" key="2">
    <source>
        <dbReference type="ARBA" id="ARBA00022448"/>
    </source>
</evidence>
<sequence length="168" mass="18822">MMLSVIQAVRRLFGDFMVLLAVSVLLFVVSKLMGDPSYSILSIDATQSQRAAFRAEIGWNQSFWAQLLHYVGRTVTGHFGNSYEMQQPVSQILVPYVWGTIKLVGLSLPLGMIGGIVFAFLSLWASDRTERMFQRFLLLLYSLPGFVPVILAIEIFGVKLKWFPPSGS</sequence>
<keyword evidence="2" id="KW-0813">Transport</keyword>
<dbReference type="AlphaFoldDB" id="T0CQ18"/>
<dbReference type="Proteomes" id="UP000829401">
    <property type="component" value="Chromosome"/>
</dbReference>
<evidence type="ECO:0000256" key="1">
    <source>
        <dbReference type="ARBA" id="ARBA00004651"/>
    </source>
</evidence>
<evidence type="ECO:0000313" key="7">
    <source>
        <dbReference type="EMBL" id="UNO48207.1"/>
    </source>
</evidence>
<dbReference type="eggNOG" id="COG0601">
    <property type="taxonomic scope" value="Bacteria"/>
</dbReference>
<keyword evidence="3" id="KW-1003">Cell membrane</keyword>
<evidence type="ECO:0000256" key="3">
    <source>
        <dbReference type="ARBA" id="ARBA00022475"/>
    </source>
</evidence>
<dbReference type="InterPro" id="IPR000515">
    <property type="entry name" value="MetI-like"/>
</dbReference>